<dbReference type="GO" id="GO:0005524">
    <property type="term" value="F:ATP binding"/>
    <property type="evidence" value="ECO:0007669"/>
    <property type="project" value="UniProtKB-KW"/>
</dbReference>
<dbReference type="EMBL" id="KZ348213">
    <property type="protein sequence ID" value="PIO66520.1"/>
    <property type="molecule type" value="Genomic_DNA"/>
</dbReference>
<evidence type="ECO:0000256" key="2">
    <source>
        <dbReference type="ARBA" id="ARBA00022840"/>
    </source>
</evidence>
<keyword evidence="1" id="KW-0547">Nucleotide-binding</keyword>
<dbReference type="AlphaFoldDB" id="A0A2G9UAK7"/>
<evidence type="ECO:0000313" key="3">
    <source>
        <dbReference type="EMBL" id="PIO66520.1"/>
    </source>
</evidence>
<evidence type="ECO:0000256" key="1">
    <source>
        <dbReference type="ARBA" id="ARBA00022741"/>
    </source>
</evidence>
<keyword evidence="2" id="KW-0067">ATP-binding</keyword>
<reference evidence="3 4" key="1">
    <citation type="submission" date="2015-09" db="EMBL/GenBank/DDBJ databases">
        <title>Draft genome of the parasitic nematode Teladorsagia circumcincta isolate WARC Sus (inbred).</title>
        <authorList>
            <person name="Mitreva M."/>
        </authorList>
    </citation>
    <scope>NUCLEOTIDE SEQUENCE [LARGE SCALE GENOMIC DNA]</scope>
    <source>
        <strain evidence="3 4">S</strain>
    </source>
</reference>
<sequence>MIRGGPRAVCSSTRYKDSTITDLVMRYEKPDPRNRWDSPLYEIKIGRSERNPEEAPDDMGIDLEHPSPKFVDLPLSDIYSWMCEVSAESDYALTTFI</sequence>
<dbReference type="Pfam" id="PF08433">
    <property type="entry name" value="KTI12"/>
    <property type="match status" value="1"/>
</dbReference>
<evidence type="ECO:0000313" key="4">
    <source>
        <dbReference type="Proteomes" id="UP000230423"/>
    </source>
</evidence>
<proteinExistence type="predicted"/>
<accession>A0A2G9UAK7</accession>
<name>A0A2G9UAK7_TELCI</name>
<dbReference type="InterPro" id="IPR027417">
    <property type="entry name" value="P-loop_NTPase"/>
</dbReference>
<dbReference type="Proteomes" id="UP000230423">
    <property type="component" value="Unassembled WGS sequence"/>
</dbReference>
<dbReference type="OrthoDB" id="9972657at2759"/>
<organism evidence="3 4">
    <name type="scientific">Teladorsagia circumcincta</name>
    <name type="common">Brown stomach worm</name>
    <name type="synonym">Ostertagia circumcincta</name>
    <dbReference type="NCBI Taxonomy" id="45464"/>
    <lineage>
        <taxon>Eukaryota</taxon>
        <taxon>Metazoa</taxon>
        <taxon>Ecdysozoa</taxon>
        <taxon>Nematoda</taxon>
        <taxon>Chromadorea</taxon>
        <taxon>Rhabditida</taxon>
        <taxon>Rhabditina</taxon>
        <taxon>Rhabditomorpha</taxon>
        <taxon>Strongyloidea</taxon>
        <taxon>Trichostrongylidae</taxon>
        <taxon>Teladorsagia</taxon>
    </lineage>
</organism>
<dbReference type="Gene3D" id="3.40.50.300">
    <property type="entry name" value="P-loop containing nucleotide triphosphate hydrolases"/>
    <property type="match status" value="1"/>
</dbReference>
<dbReference type="InterPro" id="IPR013641">
    <property type="entry name" value="KTI12/PSTK"/>
</dbReference>
<protein>
    <submittedName>
        <fullName evidence="3">Uncharacterized protein</fullName>
    </submittedName>
</protein>
<gene>
    <name evidence="3" type="ORF">TELCIR_11765</name>
</gene>
<keyword evidence="4" id="KW-1185">Reference proteome</keyword>